<comment type="subcellular location">
    <subcellularLocation>
        <location evidence="1">Membrane</location>
        <topology evidence="1">Multi-pass membrane protein</topology>
    </subcellularLocation>
</comment>
<feature type="transmembrane region" description="Helical" evidence="5">
    <location>
        <begin position="78"/>
        <end position="102"/>
    </location>
</feature>
<accession>A0ABR2KE35</accession>
<reference evidence="6 7" key="1">
    <citation type="submission" date="2024-04" db="EMBL/GenBank/DDBJ databases">
        <title>Tritrichomonas musculus Genome.</title>
        <authorList>
            <person name="Alves-Ferreira E."/>
            <person name="Grigg M."/>
            <person name="Lorenzi H."/>
            <person name="Galac M."/>
        </authorList>
    </citation>
    <scope>NUCLEOTIDE SEQUENCE [LARGE SCALE GENOMIC DNA]</scope>
    <source>
        <strain evidence="6 7">EAF2021</strain>
    </source>
</reference>
<gene>
    <name evidence="6" type="ORF">M9Y10_034118</name>
</gene>
<evidence type="ECO:0000256" key="2">
    <source>
        <dbReference type="ARBA" id="ARBA00022692"/>
    </source>
</evidence>
<evidence type="ECO:0000313" key="7">
    <source>
        <dbReference type="Proteomes" id="UP001470230"/>
    </source>
</evidence>
<name>A0ABR2KE35_9EUKA</name>
<dbReference type="EMBL" id="JAPFFF010000005">
    <property type="protein sequence ID" value="KAK8889372.1"/>
    <property type="molecule type" value="Genomic_DNA"/>
</dbReference>
<feature type="transmembrane region" description="Helical" evidence="5">
    <location>
        <begin position="51"/>
        <end position="71"/>
    </location>
</feature>
<dbReference type="SUPFAM" id="SSF48652">
    <property type="entry name" value="Tetraspanin"/>
    <property type="match status" value="1"/>
</dbReference>
<comment type="caution">
    <text evidence="6">The sequence shown here is derived from an EMBL/GenBank/DDBJ whole genome shotgun (WGS) entry which is preliminary data.</text>
</comment>
<keyword evidence="3 5" id="KW-1133">Transmembrane helix</keyword>
<evidence type="ECO:0000313" key="6">
    <source>
        <dbReference type="EMBL" id="KAK8889372.1"/>
    </source>
</evidence>
<evidence type="ECO:0000256" key="4">
    <source>
        <dbReference type="ARBA" id="ARBA00023136"/>
    </source>
</evidence>
<dbReference type="InterPro" id="IPR008952">
    <property type="entry name" value="Tetraspanin_EC2_sf"/>
</dbReference>
<keyword evidence="2 5" id="KW-0812">Transmembrane</keyword>
<proteinExistence type="predicted"/>
<keyword evidence="4 5" id="KW-0472">Membrane</keyword>
<protein>
    <submittedName>
        <fullName evidence="6">Tetraspanin</fullName>
    </submittedName>
</protein>
<evidence type="ECO:0000256" key="3">
    <source>
        <dbReference type="ARBA" id="ARBA00022989"/>
    </source>
</evidence>
<dbReference type="Pfam" id="PF00335">
    <property type="entry name" value="Tetraspanin"/>
    <property type="match status" value="1"/>
</dbReference>
<feature type="transmembrane region" description="Helical" evidence="5">
    <location>
        <begin position="7"/>
        <end position="31"/>
    </location>
</feature>
<organism evidence="6 7">
    <name type="scientific">Tritrichomonas musculus</name>
    <dbReference type="NCBI Taxonomy" id="1915356"/>
    <lineage>
        <taxon>Eukaryota</taxon>
        <taxon>Metamonada</taxon>
        <taxon>Parabasalia</taxon>
        <taxon>Tritrichomonadida</taxon>
        <taxon>Tritrichomonadidae</taxon>
        <taxon>Tritrichomonas</taxon>
    </lineage>
</organism>
<evidence type="ECO:0000256" key="5">
    <source>
        <dbReference type="SAM" id="Phobius"/>
    </source>
</evidence>
<sequence>MSCCQGWARWLIGIVSICVIICAVAAGVTIYRKEKDRDWSRLIKNNIPFSFILVAMICAVISSIIGFLLCCCKSRCLYITYLLIIVMAIIIEIAGICLAFTYKDKIIDGIEENWQDEKFTNTRVTIEESMKCCGFKTVDVHPIICGYKPGKNESIPLCFDQIKKEIDSNMKGLRISIIVMAVVEVVLLICAIYLVSVSKKKKITNDLI</sequence>
<feature type="transmembrane region" description="Helical" evidence="5">
    <location>
        <begin position="173"/>
        <end position="195"/>
    </location>
</feature>
<evidence type="ECO:0000256" key="1">
    <source>
        <dbReference type="ARBA" id="ARBA00004141"/>
    </source>
</evidence>
<keyword evidence="7" id="KW-1185">Reference proteome</keyword>
<dbReference type="Proteomes" id="UP001470230">
    <property type="component" value="Unassembled WGS sequence"/>
</dbReference>
<dbReference type="InterPro" id="IPR018499">
    <property type="entry name" value="Tetraspanin/Peripherin"/>
</dbReference>